<keyword evidence="2" id="KW-1185">Reference proteome</keyword>
<proteinExistence type="predicted"/>
<evidence type="ECO:0000313" key="1">
    <source>
        <dbReference type="EMBL" id="CAG9943096.1"/>
    </source>
</evidence>
<organism evidence="1 2">
    <name type="scientific">Clonostachys rosea f. rosea IK726</name>
    <dbReference type="NCBI Taxonomy" id="1349383"/>
    <lineage>
        <taxon>Eukaryota</taxon>
        <taxon>Fungi</taxon>
        <taxon>Dikarya</taxon>
        <taxon>Ascomycota</taxon>
        <taxon>Pezizomycotina</taxon>
        <taxon>Sordariomycetes</taxon>
        <taxon>Hypocreomycetidae</taxon>
        <taxon>Hypocreales</taxon>
        <taxon>Bionectriaceae</taxon>
        <taxon>Clonostachys</taxon>
    </lineage>
</organism>
<dbReference type="EMBL" id="CADEHS020000007">
    <property type="protein sequence ID" value="CAG9943096.1"/>
    <property type="molecule type" value="Genomic_DNA"/>
</dbReference>
<accession>A0ACA9TQ46</accession>
<sequence length="546" mass="63978">MARDPNRYLNRGYRNLHCCPICGVRVGPEGERDDDRPALWAHRYRALYRDQRFGVHLTEECEYIGPEPEHFYHIHPVSDVETPDESTNALGVGDQPAYNNRRGFVFHAHCWCILRMANGPSPMNLRRLFDVCSSLPIVGNTLFWGHDYLGLPGLYNDSSNAPRTRFPGLSRDQGAYTVQLDPIHDRPDLLFNSNRDVPPALPPPPITRRPRRRRRREKSEAQDPFSRLPTELILMIAARIETTDVLKMRQATRAFWPILHDQAFWKSKFGPGSERAWVFSVYHASEHSWLFNSFNEPERQRWLEYGSWQPEDWRSLWRQTRPRRINPELRNLKRVWELAEAILSILRMKRGPTWNDDPLPQEAGVGYWLKHGGHIEEYIERAMRTGDAYTFDYGCRQLYRLHTVVRKSLHQLTFYFMDLAGSRYLAGLKMTDRSGDERLMGYESPIAVEFCPYNLGRTFRGFTTAANTRGIVALRVHWSTHVSEWIGKAEGAQTWKIWVSRRVRFMEVGFDGFKIVKMCVHYPGTTLIDEEKEMEKLARWKARFLH</sequence>
<evidence type="ECO:0000313" key="2">
    <source>
        <dbReference type="Proteomes" id="UP000836387"/>
    </source>
</evidence>
<dbReference type="Proteomes" id="UP000836387">
    <property type="component" value="Unassembled WGS sequence"/>
</dbReference>
<name>A0ACA9TQ46_BIOOC</name>
<reference evidence="1" key="1">
    <citation type="submission" date="2020-04" db="EMBL/GenBank/DDBJ databases">
        <authorList>
            <person name="Broberg M."/>
        </authorList>
    </citation>
    <scope>NUCLEOTIDE SEQUENCE</scope>
</reference>
<reference evidence="1" key="2">
    <citation type="submission" date="2021-10" db="EMBL/GenBank/DDBJ databases">
        <authorList>
            <person name="Piombo E."/>
        </authorList>
    </citation>
    <scope>NUCLEOTIDE SEQUENCE</scope>
</reference>
<protein>
    <submittedName>
        <fullName evidence="1">Uncharacterized protein</fullName>
    </submittedName>
</protein>
<gene>
    <name evidence="1" type="ORF">CRV2_00000250</name>
</gene>
<comment type="caution">
    <text evidence="1">The sequence shown here is derived from an EMBL/GenBank/DDBJ whole genome shotgun (WGS) entry which is preliminary data.</text>
</comment>